<evidence type="ECO:0000256" key="2">
    <source>
        <dbReference type="ARBA" id="ARBA00022475"/>
    </source>
</evidence>
<protein>
    <recommendedName>
        <fullName evidence="6">Glycosyltransferase 2-like domain-containing protein</fullName>
    </recommendedName>
</protein>
<organism evidence="7 8">
    <name type="scientific">Candidatus Woykebacteria bacterium RBG_16_43_9</name>
    <dbReference type="NCBI Taxonomy" id="1802596"/>
    <lineage>
        <taxon>Bacteria</taxon>
        <taxon>Candidatus Woykeibacteriota</taxon>
    </lineage>
</organism>
<dbReference type="Proteomes" id="UP000176389">
    <property type="component" value="Unassembled WGS sequence"/>
</dbReference>
<dbReference type="SUPFAM" id="SSF53448">
    <property type="entry name" value="Nucleotide-diphospho-sugar transferases"/>
    <property type="match status" value="1"/>
</dbReference>
<evidence type="ECO:0000313" key="7">
    <source>
        <dbReference type="EMBL" id="OGY25613.1"/>
    </source>
</evidence>
<dbReference type="EMBL" id="MHCS01000044">
    <property type="protein sequence ID" value="OGY25613.1"/>
    <property type="molecule type" value="Genomic_DNA"/>
</dbReference>
<comment type="caution">
    <text evidence="7">The sequence shown here is derived from an EMBL/GenBank/DDBJ whole genome shotgun (WGS) entry which is preliminary data.</text>
</comment>
<dbReference type="PANTHER" id="PTHR43646:SF2">
    <property type="entry name" value="GLYCOSYLTRANSFERASE 2-LIKE DOMAIN-CONTAINING PROTEIN"/>
    <property type="match status" value="1"/>
</dbReference>
<dbReference type="InterPro" id="IPR029044">
    <property type="entry name" value="Nucleotide-diphossugar_trans"/>
</dbReference>
<dbReference type="AlphaFoldDB" id="A0A1G1WD49"/>
<reference evidence="7 8" key="1">
    <citation type="journal article" date="2016" name="Nat. Commun.">
        <title>Thousands of microbial genomes shed light on interconnected biogeochemical processes in an aquifer system.</title>
        <authorList>
            <person name="Anantharaman K."/>
            <person name="Brown C.T."/>
            <person name="Hug L.A."/>
            <person name="Sharon I."/>
            <person name="Castelle C.J."/>
            <person name="Probst A.J."/>
            <person name="Thomas B.C."/>
            <person name="Singh A."/>
            <person name="Wilkins M.J."/>
            <person name="Karaoz U."/>
            <person name="Brodie E.L."/>
            <person name="Williams K.H."/>
            <person name="Hubbard S.S."/>
            <person name="Banfield J.F."/>
        </authorList>
    </citation>
    <scope>NUCLEOTIDE SEQUENCE [LARGE SCALE GENOMIC DNA]</scope>
</reference>
<keyword evidence="4" id="KW-0808">Transferase</keyword>
<feature type="domain" description="Glycosyltransferase 2-like" evidence="6">
    <location>
        <begin position="8"/>
        <end position="166"/>
    </location>
</feature>
<dbReference type="GO" id="GO:0016757">
    <property type="term" value="F:glycosyltransferase activity"/>
    <property type="evidence" value="ECO:0007669"/>
    <property type="project" value="UniProtKB-KW"/>
</dbReference>
<evidence type="ECO:0000259" key="6">
    <source>
        <dbReference type="Pfam" id="PF00535"/>
    </source>
</evidence>
<gene>
    <name evidence="7" type="ORF">A2Z11_04735</name>
</gene>
<accession>A0A1G1WD49</accession>
<evidence type="ECO:0000256" key="1">
    <source>
        <dbReference type="ARBA" id="ARBA00004236"/>
    </source>
</evidence>
<sequence length="237" mass="27149">MINKPLISVVIPAYNEEKYLADCLESLKKQIFPKVHYEVIVVDNNSTDKTREIAESYEARIVGCQVQGVAAARRAGSEAAYGEIIAGTDADTRVASDWLEKIWHHFYEDPALAGLTGPVFFKDTNIIFSKISYITFDIFQRFNFLIRKPTFSGFNYAVRADAYREIGGINPELPSAEDIDLSFRLGKKGKVAYFEDCIVYTSPRRIKKDPVGFFRHNIKNYFLMLRKKQPEPFQPIR</sequence>
<keyword evidence="2" id="KW-1003">Cell membrane</keyword>
<dbReference type="GO" id="GO:0005886">
    <property type="term" value="C:plasma membrane"/>
    <property type="evidence" value="ECO:0007669"/>
    <property type="project" value="UniProtKB-SubCell"/>
</dbReference>
<comment type="subcellular location">
    <subcellularLocation>
        <location evidence="1">Cell membrane</location>
    </subcellularLocation>
</comment>
<dbReference type="STRING" id="1802596.A2Z11_04735"/>
<dbReference type="InterPro" id="IPR001173">
    <property type="entry name" value="Glyco_trans_2-like"/>
</dbReference>
<proteinExistence type="predicted"/>
<dbReference type="Pfam" id="PF00535">
    <property type="entry name" value="Glycos_transf_2"/>
    <property type="match status" value="1"/>
</dbReference>
<keyword evidence="3" id="KW-0328">Glycosyltransferase</keyword>
<dbReference type="Gene3D" id="3.90.550.10">
    <property type="entry name" value="Spore Coat Polysaccharide Biosynthesis Protein SpsA, Chain A"/>
    <property type="match status" value="1"/>
</dbReference>
<keyword evidence="5" id="KW-0472">Membrane</keyword>
<name>A0A1G1WD49_9BACT</name>
<dbReference type="PANTHER" id="PTHR43646">
    <property type="entry name" value="GLYCOSYLTRANSFERASE"/>
    <property type="match status" value="1"/>
</dbReference>
<evidence type="ECO:0000313" key="8">
    <source>
        <dbReference type="Proteomes" id="UP000176389"/>
    </source>
</evidence>
<evidence type="ECO:0000256" key="5">
    <source>
        <dbReference type="ARBA" id="ARBA00023136"/>
    </source>
</evidence>
<evidence type="ECO:0000256" key="4">
    <source>
        <dbReference type="ARBA" id="ARBA00022679"/>
    </source>
</evidence>
<evidence type="ECO:0000256" key="3">
    <source>
        <dbReference type="ARBA" id="ARBA00022676"/>
    </source>
</evidence>